<organism evidence="2 3">
    <name type="scientific">Bradyrhizobium vignae</name>
    <dbReference type="NCBI Taxonomy" id="1549949"/>
    <lineage>
        <taxon>Bacteria</taxon>
        <taxon>Pseudomonadati</taxon>
        <taxon>Pseudomonadota</taxon>
        <taxon>Alphaproteobacteria</taxon>
        <taxon>Hyphomicrobiales</taxon>
        <taxon>Nitrobacteraceae</taxon>
        <taxon>Bradyrhizobium</taxon>
    </lineage>
</organism>
<evidence type="ECO:0000313" key="3">
    <source>
        <dbReference type="Proteomes" id="UP000669317"/>
    </source>
</evidence>
<dbReference type="Proteomes" id="UP000669317">
    <property type="component" value="Unassembled WGS sequence"/>
</dbReference>
<dbReference type="RefSeq" id="WP_129146192.1">
    <property type="nucleotide sequence ID" value="NZ_JAGIKT010000110.1"/>
</dbReference>
<feature type="region of interest" description="Disordered" evidence="1">
    <location>
        <begin position="46"/>
        <end position="90"/>
    </location>
</feature>
<evidence type="ECO:0000256" key="1">
    <source>
        <dbReference type="SAM" id="MobiDB-lite"/>
    </source>
</evidence>
<keyword evidence="3" id="KW-1185">Reference proteome</keyword>
<comment type="caution">
    <text evidence="2">The sequence shown here is derived from an EMBL/GenBank/DDBJ whole genome shotgun (WGS) entry which is preliminary data.</text>
</comment>
<proteinExistence type="predicted"/>
<accession>A0ABS4A6J0</accession>
<evidence type="ECO:0000313" key="2">
    <source>
        <dbReference type="EMBL" id="MBP0116027.1"/>
    </source>
</evidence>
<gene>
    <name evidence="2" type="ORF">JWS04_34185</name>
</gene>
<sequence>MNDESDAVLVDICDNDNTYARSIIQAAGRDEAIAKAEEWARVRSQETGKPLLIGKRPGHPGSVHSKVFGPPTRRHSSRERQGRSGAGRPLCRLYRESIQETPVGFGL</sequence>
<protein>
    <submittedName>
        <fullName evidence="2">Uncharacterized protein</fullName>
    </submittedName>
</protein>
<reference evidence="2 3" key="1">
    <citation type="submission" date="2021-03" db="EMBL/GenBank/DDBJ databases">
        <title>Genome Sequence of Bradyrhizobium vignae strain ISRA400.</title>
        <authorList>
            <person name="Tisa L.S."/>
            <person name="Svistoonoff S."/>
            <person name="Hocher V."/>
            <person name="Fall S."/>
            <person name="Zaiya A."/>
            <person name="Naing D."/>
            <person name="Niang N."/>
            <person name="Diouf A."/>
            <person name="Dasylva M.C."/>
            <person name="Toure O."/>
            <person name="Gueye M."/>
            <person name="Gully D."/>
            <person name="Tisseyre P."/>
            <person name="Simpson S."/>
            <person name="Morris K."/>
            <person name="Thomas W.K."/>
        </authorList>
    </citation>
    <scope>NUCLEOTIDE SEQUENCE [LARGE SCALE GENOMIC DNA]</scope>
    <source>
        <strain evidence="2 3">ISRA400</strain>
    </source>
</reference>
<dbReference type="EMBL" id="JAGIKT010000110">
    <property type="protein sequence ID" value="MBP0116027.1"/>
    <property type="molecule type" value="Genomic_DNA"/>
</dbReference>
<name>A0ABS4A6J0_9BRAD</name>